<protein>
    <submittedName>
        <fullName evidence="1">Uncharacterized protein</fullName>
    </submittedName>
</protein>
<name>A0A414NWH0_9FIRM</name>
<dbReference type="EMBL" id="QRHE01000006">
    <property type="protein sequence ID" value="RHF51476.1"/>
    <property type="molecule type" value="Genomic_DNA"/>
</dbReference>
<evidence type="ECO:0000313" key="1">
    <source>
        <dbReference type="EMBL" id="RHF51476.1"/>
    </source>
</evidence>
<dbReference type="Proteomes" id="UP000283442">
    <property type="component" value="Unassembled WGS sequence"/>
</dbReference>
<sequence length="567" mass="63461">MTLLRQFLTETAREVNLANGFTAEEIKSDGTSKVPDVRNFHLTFDRLGGLLEWDHTSKLNDLAYYEIRTNQNVGSDVGLLERTRENTSTKLPLTYVGHVYCFTVLKNKERSAGTVITYTKARPVAPTDLALTKDQQGVIISFLAIPLDCIGANVYVNDTKYTVTDNLFLYTGGEVIKTVRVAYYDQFGEGESTTIWCEIPDVTGFIVERNDSQLYFYWDALPIHGVHYVVKVGSIPDWDRALTIFDTKDNKHRYIYPNIGEYYMLIKAVDEHNNYSKNATYVYLTNWKDEHKNVIIELDQKAVAYSGTKVGMYYDAAGNQLKLDRDVGRGEYIIDVQLPQKYRARNWLDFACIGQTNDALCFDDMTWLWDSEEAARTVWNGTVGDLNGVQVRQEIARYVGIADDAFVDVMQMDGGLTSTKGNAPSDSHAIDYALGRWHKGAMIGDTTRLAYAVNVPRTFTLSFNATAKNGMGDVMIATLSSETSFLVLGYDAKDSCFFLRGSDGATVKTKPIAVPASGRDWYTIAVSQSDTERTLYAHSLEYGKTVSGSAMAAPIGTFSTIYLYPKL</sequence>
<accession>A0A414NWH0</accession>
<comment type="caution">
    <text evidence="1">The sequence shown here is derived from an EMBL/GenBank/DDBJ whole genome shotgun (WGS) entry which is preliminary data.</text>
</comment>
<reference evidence="1 2" key="1">
    <citation type="submission" date="2018-08" db="EMBL/GenBank/DDBJ databases">
        <title>A genome reference for cultivated species of the human gut microbiota.</title>
        <authorList>
            <person name="Zou Y."/>
            <person name="Xue W."/>
            <person name="Luo G."/>
        </authorList>
    </citation>
    <scope>NUCLEOTIDE SEQUENCE [LARGE SCALE GENOMIC DNA]</scope>
    <source>
        <strain evidence="1 2">AM25-21AC</strain>
    </source>
</reference>
<organism evidence="1 2">
    <name type="scientific">Mitsuokella multacida</name>
    <dbReference type="NCBI Taxonomy" id="52226"/>
    <lineage>
        <taxon>Bacteria</taxon>
        <taxon>Bacillati</taxon>
        <taxon>Bacillota</taxon>
        <taxon>Negativicutes</taxon>
        <taxon>Selenomonadales</taxon>
        <taxon>Selenomonadaceae</taxon>
        <taxon>Mitsuokella</taxon>
    </lineage>
</organism>
<gene>
    <name evidence="1" type="ORF">DW674_06845</name>
</gene>
<proteinExistence type="predicted"/>
<dbReference type="AlphaFoldDB" id="A0A414NWH0"/>
<evidence type="ECO:0000313" key="2">
    <source>
        <dbReference type="Proteomes" id="UP000283442"/>
    </source>
</evidence>